<evidence type="ECO:0000256" key="2">
    <source>
        <dbReference type="ARBA" id="ARBA00023016"/>
    </source>
</evidence>
<keyword evidence="1" id="KW-0694">RNA-binding</keyword>
<dbReference type="GO" id="GO:0045974">
    <property type="term" value="P:regulation of translation, ncRNA-mediated"/>
    <property type="evidence" value="ECO:0007669"/>
    <property type="project" value="TreeGrafter"/>
</dbReference>
<gene>
    <name evidence="4" type="primary">hfq</name>
    <name evidence="4" type="ORF">HY912_12610</name>
</gene>
<evidence type="ECO:0000313" key="5">
    <source>
        <dbReference type="Proteomes" id="UP000807825"/>
    </source>
</evidence>
<dbReference type="PROSITE" id="PS52002">
    <property type="entry name" value="SM"/>
    <property type="match status" value="1"/>
</dbReference>
<name>A0A9D6V1W5_9BACT</name>
<dbReference type="GO" id="GO:0005829">
    <property type="term" value="C:cytosol"/>
    <property type="evidence" value="ECO:0007669"/>
    <property type="project" value="TreeGrafter"/>
</dbReference>
<dbReference type="GO" id="GO:0006355">
    <property type="term" value="P:regulation of DNA-templated transcription"/>
    <property type="evidence" value="ECO:0007669"/>
    <property type="project" value="InterPro"/>
</dbReference>
<dbReference type="Pfam" id="PF17209">
    <property type="entry name" value="Hfq"/>
    <property type="match status" value="1"/>
</dbReference>
<evidence type="ECO:0000259" key="3">
    <source>
        <dbReference type="PROSITE" id="PS52002"/>
    </source>
</evidence>
<sequence length="77" mass="8722">MPKTHFNIQDQFLNQVRKARIEVEVLLLSGDSIKGYVRSFDSFCIIIEDHDDIKLVYKHALSLIRAAEPGAKIPGLV</sequence>
<accession>A0A9D6V1W5</accession>
<keyword evidence="2" id="KW-0346">Stress response</keyword>
<proteinExistence type="predicted"/>
<dbReference type="InterPro" id="IPR047575">
    <property type="entry name" value="Sm"/>
</dbReference>
<dbReference type="GO" id="GO:0003723">
    <property type="term" value="F:RNA binding"/>
    <property type="evidence" value="ECO:0007669"/>
    <property type="project" value="UniProtKB-KW"/>
</dbReference>
<comment type="caution">
    <text evidence="4">The sequence shown here is derived from an EMBL/GenBank/DDBJ whole genome shotgun (WGS) entry which is preliminary data.</text>
</comment>
<dbReference type="InterPro" id="IPR010920">
    <property type="entry name" value="LSM_dom_sf"/>
</dbReference>
<dbReference type="PANTHER" id="PTHR34772:SF1">
    <property type="entry name" value="RNA-BINDING PROTEIN HFQ"/>
    <property type="match status" value="1"/>
</dbReference>
<dbReference type="InterPro" id="IPR005001">
    <property type="entry name" value="Hfq"/>
</dbReference>
<feature type="domain" description="Sm" evidence="3">
    <location>
        <begin position="10"/>
        <end position="70"/>
    </location>
</feature>
<dbReference type="PANTHER" id="PTHR34772">
    <property type="entry name" value="RNA-BINDING PROTEIN HFQ"/>
    <property type="match status" value="1"/>
</dbReference>
<evidence type="ECO:0000313" key="4">
    <source>
        <dbReference type="EMBL" id="MBI5250328.1"/>
    </source>
</evidence>
<reference evidence="4" key="1">
    <citation type="submission" date="2020-07" db="EMBL/GenBank/DDBJ databases">
        <title>Huge and variable diversity of episymbiotic CPR bacteria and DPANN archaea in groundwater ecosystems.</title>
        <authorList>
            <person name="He C.Y."/>
            <person name="Keren R."/>
            <person name="Whittaker M."/>
            <person name="Farag I.F."/>
            <person name="Doudna J."/>
            <person name="Cate J.H.D."/>
            <person name="Banfield J.F."/>
        </authorList>
    </citation>
    <scope>NUCLEOTIDE SEQUENCE</scope>
    <source>
        <strain evidence="4">NC_groundwater_1664_Pr3_B-0.1um_52_9</strain>
    </source>
</reference>
<dbReference type="Proteomes" id="UP000807825">
    <property type="component" value="Unassembled WGS sequence"/>
</dbReference>
<dbReference type="AlphaFoldDB" id="A0A9D6V1W5"/>
<dbReference type="CDD" id="cd01716">
    <property type="entry name" value="Hfq"/>
    <property type="match status" value="1"/>
</dbReference>
<dbReference type="SUPFAM" id="SSF50182">
    <property type="entry name" value="Sm-like ribonucleoproteins"/>
    <property type="match status" value="1"/>
</dbReference>
<evidence type="ECO:0000256" key="1">
    <source>
        <dbReference type="ARBA" id="ARBA00022884"/>
    </source>
</evidence>
<dbReference type="GO" id="GO:0043487">
    <property type="term" value="P:regulation of RNA stability"/>
    <property type="evidence" value="ECO:0007669"/>
    <property type="project" value="TreeGrafter"/>
</dbReference>
<dbReference type="NCBIfam" id="TIGR02383">
    <property type="entry name" value="Hfq"/>
    <property type="match status" value="1"/>
</dbReference>
<dbReference type="EMBL" id="JACRDE010000334">
    <property type="protein sequence ID" value="MBI5250328.1"/>
    <property type="molecule type" value="Genomic_DNA"/>
</dbReference>
<dbReference type="Gene3D" id="2.30.30.100">
    <property type="match status" value="1"/>
</dbReference>
<protein>
    <submittedName>
        <fullName evidence="4">RNA chaperone Hfq</fullName>
    </submittedName>
</protein>
<organism evidence="4 5">
    <name type="scientific">Desulfomonile tiedjei</name>
    <dbReference type="NCBI Taxonomy" id="2358"/>
    <lineage>
        <taxon>Bacteria</taxon>
        <taxon>Pseudomonadati</taxon>
        <taxon>Thermodesulfobacteriota</taxon>
        <taxon>Desulfomonilia</taxon>
        <taxon>Desulfomonilales</taxon>
        <taxon>Desulfomonilaceae</taxon>
        <taxon>Desulfomonile</taxon>
    </lineage>
</organism>